<sequence>MVLKHFRLRSPTPSSLESISCPALRPLTTLPFIPRSTLPNTVSPLSPAIIGGLVVIGILALLCAVGVGLALHVHYCRQSNCSVCSAIVFFRRSGSHSTQAHDHVPTHPETQRDVYLETPRDRIYSFGPSIQGGQMSSPKSLPSLTPPPMLRTRGPQNPEMAMPNHVVSVRDFVTPSVTSNNCAPTSRVSEVPHSYPSPPKFPIPLERTAIHSDRTLDRNSNLSEEISIITLPSFVEHERHNSIPSPILVPPNLAMVEGMRSLPSPRQPPSFQSSRSRSRVTNTVEPITSSSETHLMYDFPSPSSVPHRQSHLPHRTRPLSSRRAGVRHELATAKLKPVAQAEAVKIVRPGTPEASKELRANHLPRDALSPLTIPTYTSLCGRRPSCVEPDAGVVFRDSPRLTSPREVSPVSAGLEGASPTHPMDNTTEPSPSYQSPVLNFPNSPSSYSSPDEKRSPAISQARSSMSTVPSVSAFPSPPDFPPGHRDKTLSFLSNRLTSGRPFPPVTLWENTSTRGVETASPNEGEVSTPLLNADAPRPMPTINSCSALSKHPHAEFTGGGGMSVRSTVSSRISPMRRLSRIPLGPRQMSGGPTSPQRWTSQPLSR</sequence>
<reference evidence="1" key="2">
    <citation type="journal article" date="2020" name="Nat. Commun.">
        <title>Large-scale genome sequencing of mycorrhizal fungi provides insights into the early evolution of symbiotic traits.</title>
        <authorList>
            <person name="Miyauchi S."/>
            <person name="Kiss E."/>
            <person name="Kuo A."/>
            <person name="Drula E."/>
            <person name="Kohler A."/>
            <person name="Sanchez-Garcia M."/>
            <person name="Morin E."/>
            <person name="Andreopoulos B."/>
            <person name="Barry K.W."/>
            <person name="Bonito G."/>
            <person name="Buee M."/>
            <person name="Carver A."/>
            <person name="Chen C."/>
            <person name="Cichocki N."/>
            <person name="Clum A."/>
            <person name="Culley D."/>
            <person name="Crous P.W."/>
            <person name="Fauchery L."/>
            <person name="Girlanda M."/>
            <person name="Hayes R.D."/>
            <person name="Keri Z."/>
            <person name="LaButti K."/>
            <person name="Lipzen A."/>
            <person name="Lombard V."/>
            <person name="Magnuson J."/>
            <person name="Maillard F."/>
            <person name="Murat C."/>
            <person name="Nolan M."/>
            <person name="Ohm R.A."/>
            <person name="Pangilinan J."/>
            <person name="Pereira M.F."/>
            <person name="Perotto S."/>
            <person name="Peter M."/>
            <person name="Pfister S."/>
            <person name="Riley R."/>
            <person name="Sitrit Y."/>
            <person name="Stielow J.B."/>
            <person name="Szollosi G."/>
            <person name="Zifcakova L."/>
            <person name="Stursova M."/>
            <person name="Spatafora J.W."/>
            <person name="Tedersoo L."/>
            <person name="Vaario L.M."/>
            <person name="Yamada A."/>
            <person name="Yan M."/>
            <person name="Wang P."/>
            <person name="Xu J."/>
            <person name="Bruns T."/>
            <person name="Baldrian P."/>
            <person name="Vilgalys R."/>
            <person name="Dunand C."/>
            <person name="Henrissat B."/>
            <person name="Grigoriev I.V."/>
            <person name="Hibbett D."/>
            <person name="Nagy L.G."/>
            <person name="Martin F.M."/>
        </authorList>
    </citation>
    <scope>NUCLEOTIDE SEQUENCE</scope>
    <source>
        <strain evidence="1">P2</strain>
    </source>
</reference>
<evidence type="ECO:0000313" key="2">
    <source>
        <dbReference type="Proteomes" id="UP000886501"/>
    </source>
</evidence>
<gene>
    <name evidence="1" type="ORF">BDM02DRAFT_1049103</name>
</gene>
<name>A0ACB6Z4L7_THEGA</name>
<accession>A0ACB6Z4L7</accession>
<proteinExistence type="predicted"/>
<comment type="caution">
    <text evidence="1">The sequence shown here is derived from an EMBL/GenBank/DDBJ whole genome shotgun (WGS) entry which is preliminary data.</text>
</comment>
<dbReference type="EMBL" id="MU118151">
    <property type="protein sequence ID" value="KAF9644243.1"/>
    <property type="molecule type" value="Genomic_DNA"/>
</dbReference>
<organism evidence="1 2">
    <name type="scientific">Thelephora ganbajun</name>
    <name type="common">Ganba fungus</name>
    <dbReference type="NCBI Taxonomy" id="370292"/>
    <lineage>
        <taxon>Eukaryota</taxon>
        <taxon>Fungi</taxon>
        <taxon>Dikarya</taxon>
        <taxon>Basidiomycota</taxon>
        <taxon>Agaricomycotina</taxon>
        <taxon>Agaricomycetes</taxon>
        <taxon>Thelephorales</taxon>
        <taxon>Thelephoraceae</taxon>
        <taxon>Thelephora</taxon>
    </lineage>
</organism>
<reference evidence="1" key="1">
    <citation type="submission" date="2019-10" db="EMBL/GenBank/DDBJ databases">
        <authorList>
            <consortium name="DOE Joint Genome Institute"/>
            <person name="Kuo A."/>
            <person name="Miyauchi S."/>
            <person name="Kiss E."/>
            <person name="Drula E."/>
            <person name="Kohler A."/>
            <person name="Sanchez-Garcia M."/>
            <person name="Andreopoulos B."/>
            <person name="Barry K.W."/>
            <person name="Bonito G."/>
            <person name="Buee M."/>
            <person name="Carver A."/>
            <person name="Chen C."/>
            <person name="Cichocki N."/>
            <person name="Clum A."/>
            <person name="Culley D."/>
            <person name="Crous P.W."/>
            <person name="Fauchery L."/>
            <person name="Girlanda M."/>
            <person name="Hayes R."/>
            <person name="Keri Z."/>
            <person name="Labutti K."/>
            <person name="Lipzen A."/>
            <person name="Lombard V."/>
            <person name="Magnuson J."/>
            <person name="Maillard F."/>
            <person name="Morin E."/>
            <person name="Murat C."/>
            <person name="Nolan M."/>
            <person name="Ohm R."/>
            <person name="Pangilinan J."/>
            <person name="Pereira M."/>
            <person name="Perotto S."/>
            <person name="Peter M."/>
            <person name="Riley R."/>
            <person name="Sitrit Y."/>
            <person name="Stielow B."/>
            <person name="Szollosi G."/>
            <person name="Zifcakova L."/>
            <person name="Stursova M."/>
            <person name="Spatafora J.W."/>
            <person name="Tedersoo L."/>
            <person name="Vaario L.-M."/>
            <person name="Yamada A."/>
            <person name="Yan M."/>
            <person name="Wang P."/>
            <person name="Xu J."/>
            <person name="Bruns T."/>
            <person name="Baldrian P."/>
            <person name="Vilgalys R."/>
            <person name="Henrissat B."/>
            <person name="Grigoriev I.V."/>
            <person name="Hibbett D."/>
            <person name="Nagy L.G."/>
            <person name="Martin F.M."/>
        </authorList>
    </citation>
    <scope>NUCLEOTIDE SEQUENCE</scope>
    <source>
        <strain evidence="1">P2</strain>
    </source>
</reference>
<keyword evidence="2" id="KW-1185">Reference proteome</keyword>
<evidence type="ECO:0000313" key="1">
    <source>
        <dbReference type="EMBL" id="KAF9644243.1"/>
    </source>
</evidence>
<protein>
    <submittedName>
        <fullName evidence="1">Uncharacterized protein</fullName>
    </submittedName>
</protein>
<dbReference type="Proteomes" id="UP000886501">
    <property type="component" value="Unassembled WGS sequence"/>
</dbReference>